<dbReference type="InterPro" id="IPR036388">
    <property type="entry name" value="WH-like_DNA-bd_sf"/>
</dbReference>
<evidence type="ECO:0000256" key="5">
    <source>
        <dbReference type="ARBA" id="ARBA00023125"/>
    </source>
</evidence>
<dbReference type="EMBL" id="QGDL01000011">
    <property type="protein sequence ID" value="PWJ27726.1"/>
    <property type="molecule type" value="Genomic_DNA"/>
</dbReference>
<protein>
    <recommendedName>
        <fullName evidence="1">Stage 0 sporulation protein A homolog</fullName>
    </recommendedName>
</protein>
<dbReference type="Gene3D" id="6.10.250.690">
    <property type="match status" value="1"/>
</dbReference>
<dbReference type="Proteomes" id="UP000245845">
    <property type="component" value="Unassembled WGS sequence"/>
</dbReference>
<dbReference type="InterPro" id="IPR011006">
    <property type="entry name" value="CheY-like_superfamily"/>
</dbReference>
<evidence type="ECO:0000256" key="2">
    <source>
        <dbReference type="ARBA" id="ARBA00022553"/>
    </source>
</evidence>
<evidence type="ECO:0000256" key="8">
    <source>
        <dbReference type="PROSITE-ProRule" id="PRU00169"/>
    </source>
</evidence>
<keyword evidence="6" id="KW-0804">Transcription</keyword>
<dbReference type="Pfam" id="PF00486">
    <property type="entry name" value="Trans_reg_C"/>
    <property type="match status" value="1"/>
</dbReference>
<evidence type="ECO:0000256" key="3">
    <source>
        <dbReference type="ARBA" id="ARBA00023012"/>
    </source>
</evidence>
<evidence type="ECO:0000256" key="7">
    <source>
        <dbReference type="ARBA" id="ARBA00024867"/>
    </source>
</evidence>
<keyword evidence="2 8" id="KW-0597">Phosphoprotein</keyword>
<feature type="domain" description="OmpR/PhoB-type" evidence="11">
    <location>
        <begin position="125"/>
        <end position="223"/>
    </location>
</feature>
<dbReference type="Gene3D" id="1.10.10.10">
    <property type="entry name" value="Winged helix-like DNA-binding domain superfamily/Winged helix DNA-binding domain"/>
    <property type="match status" value="1"/>
</dbReference>
<keyword evidence="13" id="KW-1185">Reference proteome</keyword>
<evidence type="ECO:0000259" key="10">
    <source>
        <dbReference type="PROSITE" id="PS50110"/>
    </source>
</evidence>
<keyword evidence="4" id="KW-0805">Transcription regulation</keyword>
<accession>A0A2Y9C603</accession>
<dbReference type="InterPro" id="IPR001789">
    <property type="entry name" value="Sig_transdc_resp-reg_receiver"/>
</dbReference>
<keyword evidence="3" id="KW-0902">Two-component regulatory system</keyword>
<feature type="DNA-binding region" description="OmpR/PhoB-type" evidence="9">
    <location>
        <begin position="125"/>
        <end position="223"/>
    </location>
</feature>
<dbReference type="AlphaFoldDB" id="A0A2Y9C603"/>
<gene>
    <name evidence="12" type="ORF">A8806_111163</name>
</gene>
<dbReference type="PANTHER" id="PTHR48111">
    <property type="entry name" value="REGULATOR OF RPOS"/>
    <property type="match status" value="1"/>
</dbReference>
<keyword evidence="5 9" id="KW-0238">DNA-binding</keyword>
<evidence type="ECO:0000313" key="13">
    <source>
        <dbReference type="Proteomes" id="UP000245845"/>
    </source>
</evidence>
<dbReference type="GO" id="GO:0005829">
    <property type="term" value="C:cytosol"/>
    <property type="evidence" value="ECO:0007669"/>
    <property type="project" value="TreeGrafter"/>
</dbReference>
<dbReference type="CDD" id="cd00383">
    <property type="entry name" value="trans_reg_C"/>
    <property type="match status" value="1"/>
</dbReference>
<dbReference type="PROSITE" id="PS50110">
    <property type="entry name" value="RESPONSE_REGULATORY"/>
    <property type="match status" value="1"/>
</dbReference>
<dbReference type="RefSeq" id="WP_109732533.1">
    <property type="nucleotide sequence ID" value="NZ_BAAACK010000005.1"/>
</dbReference>
<organism evidence="12 13">
    <name type="scientific">Faecalicatena orotica</name>
    <dbReference type="NCBI Taxonomy" id="1544"/>
    <lineage>
        <taxon>Bacteria</taxon>
        <taxon>Bacillati</taxon>
        <taxon>Bacillota</taxon>
        <taxon>Clostridia</taxon>
        <taxon>Lachnospirales</taxon>
        <taxon>Lachnospiraceae</taxon>
        <taxon>Faecalicatena</taxon>
    </lineage>
</organism>
<dbReference type="GO" id="GO:0032993">
    <property type="term" value="C:protein-DNA complex"/>
    <property type="evidence" value="ECO:0007669"/>
    <property type="project" value="TreeGrafter"/>
</dbReference>
<dbReference type="OrthoDB" id="9803564at2"/>
<dbReference type="Gene3D" id="3.40.50.2300">
    <property type="match status" value="1"/>
</dbReference>
<evidence type="ECO:0000256" key="1">
    <source>
        <dbReference type="ARBA" id="ARBA00018672"/>
    </source>
</evidence>
<reference evidence="12 13" key="1">
    <citation type="submission" date="2018-05" db="EMBL/GenBank/DDBJ databases">
        <title>The Hungate 1000. A catalogue of reference genomes from the rumen microbiome.</title>
        <authorList>
            <person name="Kelly W."/>
        </authorList>
    </citation>
    <scope>NUCLEOTIDE SEQUENCE [LARGE SCALE GENOMIC DNA]</scope>
    <source>
        <strain evidence="12 13">NLAE-zl-C242</strain>
    </source>
</reference>
<dbReference type="PANTHER" id="PTHR48111:SF1">
    <property type="entry name" value="TWO-COMPONENT RESPONSE REGULATOR ORR33"/>
    <property type="match status" value="1"/>
</dbReference>
<dbReference type="GO" id="GO:0000976">
    <property type="term" value="F:transcription cis-regulatory region binding"/>
    <property type="evidence" value="ECO:0007669"/>
    <property type="project" value="TreeGrafter"/>
</dbReference>
<comment type="function">
    <text evidence="7">May play the central regulatory role in sporulation. It may be an element of the effector pathway responsible for the activation of sporulation genes in response to nutritional stress. Spo0A may act in concert with spo0H (a sigma factor) to control the expression of some genes that are critical to the sporulation process.</text>
</comment>
<proteinExistence type="predicted"/>
<dbReference type="Pfam" id="PF00072">
    <property type="entry name" value="Response_reg"/>
    <property type="match status" value="1"/>
</dbReference>
<evidence type="ECO:0000259" key="11">
    <source>
        <dbReference type="PROSITE" id="PS51755"/>
    </source>
</evidence>
<dbReference type="InterPro" id="IPR039420">
    <property type="entry name" value="WalR-like"/>
</dbReference>
<dbReference type="PROSITE" id="PS51755">
    <property type="entry name" value="OMPR_PHOB"/>
    <property type="match status" value="1"/>
</dbReference>
<name>A0A2Y9C603_9FIRM</name>
<feature type="domain" description="Response regulatory" evidence="10">
    <location>
        <begin position="2"/>
        <end position="115"/>
    </location>
</feature>
<evidence type="ECO:0000256" key="6">
    <source>
        <dbReference type="ARBA" id="ARBA00023163"/>
    </source>
</evidence>
<comment type="caution">
    <text evidence="12">The sequence shown here is derived from an EMBL/GenBank/DDBJ whole genome shotgun (WGS) entry which is preliminary data.</text>
</comment>
<evidence type="ECO:0000256" key="9">
    <source>
        <dbReference type="PROSITE-ProRule" id="PRU01091"/>
    </source>
</evidence>
<dbReference type="InterPro" id="IPR001867">
    <property type="entry name" value="OmpR/PhoB-type_DNA-bd"/>
</dbReference>
<evidence type="ECO:0000313" key="12">
    <source>
        <dbReference type="EMBL" id="PWJ27726.1"/>
    </source>
</evidence>
<feature type="modified residue" description="4-aspartylphosphate" evidence="8">
    <location>
        <position position="51"/>
    </location>
</feature>
<dbReference type="GO" id="GO:0000156">
    <property type="term" value="F:phosphorelay response regulator activity"/>
    <property type="evidence" value="ECO:0007669"/>
    <property type="project" value="TreeGrafter"/>
</dbReference>
<evidence type="ECO:0000256" key="4">
    <source>
        <dbReference type="ARBA" id="ARBA00023015"/>
    </source>
</evidence>
<sequence>MRVLVIEDDVALAEGLKLNLELAGYQPDVVYGVKEAERFLDECQVDLLLLDVNLPDGNGVVFARELRGRMDIPIIFLTARDLDEDMIVGFQAGADDYITKPFNVQVLIQRVNAVLRRYQAVQEEAARLSVGNLVIDFESYTVMKNGDVLSLTPTEFKLLVKFCQNPGIVLTRQVLLDELWDKEENYVDEHTLTIFVSRLRSKISDETYSYIKTVYGTGYRWIGEEI</sequence>
<dbReference type="GO" id="GO:0006355">
    <property type="term" value="P:regulation of DNA-templated transcription"/>
    <property type="evidence" value="ECO:0007669"/>
    <property type="project" value="InterPro"/>
</dbReference>
<dbReference type="SUPFAM" id="SSF52172">
    <property type="entry name" value="CheY-like"/>
    <property type="match status" value="1"/>
</dbReference>
<dbReference type="SMART" id="SM00448">
    <property type="entry name" value="REC"/>
    <property type="match status" value="1"/>
</dbReference>
<dbReference type="SMART" id="SM00862">
    <property type="entry name" value="Trans_reg_C"/>
    <property type="match status" value="1"/>
</dbReference>